<dbReference type="PANTHER" id="PTHR13430:SF4">
    <property type="entry name" value="AUTOPHAGY-RELATED PROTEIN 13"/>
    <property type="match status" value="1"/>
</dbReference>
<accession>A0A182YD54</accession>
<dbReference type="Proteomes" id="UP000076408">
    <property type="component" value="Unassembled WGS sequence"/>
</dbReference>
<dbReference type="AlphaFoldDB" id="A0A182YD54"/>
<dbReference type="GO" id="GO:0000407">
    <property type="term" value="C:phagophore assembly site"/>
    <property type="evidence" value="ECO:0007669"/>
    <property type="project" value="UniProtKB-SubCell"/>
</dbReference>
<comment type="subcellular location">
    <subcellularLocation>
        <location evidence="1">Preautophagosomal structure</location>
    </subcellularLocation>
</comment>
<evidence type="ECO:0000259" key="5">
    <source>
        <dbReference type="Pfam" id="PF10033"/>
    </source>
</evidence>
<evidence type="ECO:0000313" key="6">
    <source>
        <dbReference type="EnsemblMetazoa" id="ASTEI06390-PA"/>
    </source>
</evidence>
<name>A0A182YD54_ANOST</name>
<evidence type="ECO:0000313" key="7">
    <source>
        <dbReference type="Proteomes" id="UP000076408"/>
    </source>
</evidence>
<dbReference type="PANTHER" id="PTHR13430">
    <property type="match status" value="1"/>
</dbReference>
<dbReference type="GO" id="GO:0000423">
    <property type="term" value="P:mitophagy"/>
    <property type="evidence" value="ECO:0007669"/>
    <property type="project" value="TreeGrafter"/>
</dbReference>
<dbReference type="GO" id="GO:0034497">
    <property type="term" value="P:protein localization to phagophore assembly site"/>
    <property type="evidence" value="ECO:0007669"/>
    <property type="project" value="TreeGrafter"/>
</dbReference>
<feature type="domain" description="Autophagy-related protein 13 N-terminal" evidence="5">
    <location>
        <begin position="51"/>
        <end position="124"/>
    </location>
</feature>
<dbReference type="VEuPathDB" id="VectorBase:ASTE007044"/>
<dbReference type="InterPro" id="IPR036570">
    <property type="entry name" value="HORMA_dom_sf"/>
</dbReference>
<dbReference type="VEuPathDB" id="VectorBase:ASTEI06390"/>
<evidence type="ECO:0000256" key="3">
    <source>
        <dbReference type="ARBA" id="ARBA00023006"/>
    </source>
</evidence>
<dbReference type="GO" id="GO:0005829">
    <property type="term" value="C:cytosol"/>
    <property type="evidence" value="ECO:0007669"/>
    <property type="project" value="TreeGrafter"/>
</dbReference>
<protein>
    <recommendedName>
        <fullName evidence="4">Autophagy-related protein 13</fullName>
    </recommendedName>
</protein>
<sequence length="226" mass="25627">MSMPLFNISITDQQSILDVLVETKKVLQDGGQHESIATRLPLCVEISLQTAEGGSMILEFWTLSIRTDQTNAPQRANQVIYNRMSLLLKSLLSVTRVTPAYRVSRMKRTDSYDIYYRIYKGEPQTNLLVCPQCKSTHLKVHFGIRERECNCGATHAHIASHQAERCAGSRTGFLKYERVVYPSCLQTWPQVDFAELCQPGASQPTTKVWGADMLRVAPAKINYLEW</sequence>
<dbReference type="Pfam" id="PF10033">
    <property type="entry name" value="ATG13"/>
    <property type="match status" value="1"/>
</dbReference>
<reference evidence="7" key="1">
    <citation type="journal article" date="2014" name="Genome Biol.">
        <title>Genome analysis of a major urban malaria vector mosquito, Anopheles stephensi.</title>
        <authorList>
            <person name="Jiang X."/>
            <person name="Peery A."/>
            <person name="Hall A.B."/>
            <person name="Sharma A."/>
            <person name="Chen X.G."/>
            <person name="Waterhouse R.M."/>
            <person name="Komissarov A."/>
            <person name="Riehle M.M."/>
            <person name="Shouche Y."/>
            <person name="Sharakhova M.V."/>
            <person name="Lawson D."/>
            <person name="Pakpour N."/>
            <person name="Arensburger P."/>
            <person name="Davidson V.L."/>
            <person name="Eiglmeier K."/>
            <person name="Emrich S."/>
            <person name="George P."/>
            <person name="Kennedy R.C."/>
            <person name="Mane S.P."/>
            <person name="Maslen G."/>
            <person name="Oringanje C."/>
            <person name="Qi Y."/>
            <person name="Settlage R."/>
            <person name="Tojo M."/>
            <person name="Tubio J.M."/>
            <person name="Unger M.F."/>
            <person name="Wang B."/>
            <person name="Vernick K.D."/>
            <person name="Ribeiro J.M."/>
            <person name="James A.A."/>
            <person name="Michel K."/>
            <person name="Riehle M.A."/>
            <person name="Luckhart S."/>
            <person name="Sharakhov I.V."/>
            <person name="Tu Z."/>
        </authorList>
    </citation>
    <scope>NUCLEOTIDE SEQUENCE [LARGE SCALE GENOMIC DNA]</scope>
    <source>
        <strain evidence="7">Indian</strain>
    </source>
</reference>
<dbReference type="VEuPathDB" id="VectorBase:ASTEI20_043921"/>
<dbReference type="InterPro" id="IPR018731">
    <property type="entry name" value="Atg13_N"/>
</dbReference>
<dbReference type="GO" id="GO:1990316">
    <property type="term" value="C:Atg1/ULK1 kinase complex"/>
    <property type="evidence" value="ECO:0007669"/>
    <property type="project" value="InterPro"/>
</dbReference>
<dbReference type="GO" id="GO:0034727">
    <property type="term" value="P:piecemeal microautophagy of the nucleus"/>
    <property type="evidence" value="ECO:0007669"/>
    <property type="project" value="TreeGrafter"/>
</dbReference>
<dbReference type="STRING" id="30069.A0A182YD54"/>
<organism evidence="6 7">
    <name type="scientific">Anopheles stephensi</name>
    <name type="common">Indo-Pakistan malaria mosquito</name>
    <dbReference type="NCBI Taxonomy" id="30069"/>
    <lineage>
        <taxon>Eukaryota</taxon>
        <taxon>Metazoa</taxon>
        <taxon>Ecdysozoa</taxon>
        <taxon>Arthropoda</taxon>
        <taxon>Hexapoda</taxon>
        <taxon>Insecta</taxon>
        <taxon>Pterygota</taxon>
        <taxon>Neoptera</taxon>
        <taxon>Endopterygota</taxon>
        <taxon>Diptera</taxon>
        <taxon>Nematocera</taxon>
        <taxon>Culicoidea</taxon>
        <taxon>Culicidae</taxon>
        <taxon>Anophelinae</taxon>
        <taxon>Anopheles</taxon>
    </lineage>
</organism>
<evidence type="ECO:0000256" key="2">
    <source>
        <dbReference type="ARBA" id="ARBA00007341"/>
    </source>
</evidence>
<comment type="similarity">
    <text evidence="2 4">Belongs to the ATG13 family. Metazoan subfamily.</text>
</comment>
<evidence type="ECO:0000256" key="4">
    <source>
        <dbReference type="RuleBase" id="RU361214"/>
    </source>
</evidence>
<proteinExistence type="inferred from homology"/>
<dbReference type="Gene3D" id="3.30.900.10">
    <property type="entry name" value="HORMA domain"/>
    <property type="match status" value="1"/>
</dbReference>
<dbReference type="InterPro" id="IPR040182">
    <property type="entry name" value="ATG13"/>
</dbReference>
<evidence type="ECO:0000256" key="1">
    <source>
        <dbReference type="ARBA" id="ARBA00004329"/>
    </source>
</evidence>
<keyword evidence="7" id="KW-1185">Reference proteome</keyword>
<keyword evidence="3 4" id="KW-0072">Autophagy</keyword>
<reference evidence="6" key="2">
    <citation type="submission" date="2020-05" db="UniProtKB">
        <authorList>
            <consortium name="EnsemblMetazoa"/>
        </authorList>
    </citation>
    <scope>IDENTIFICATION</scope>
    <source>
        <strain evidence="6">Indian</strain>
    </source>
</reference>
<dbReference type="EnsemblMetazoa" id="ASTEI06390-RA">
    <property type="protein sequence ID" value="ASTEI06390-PA"/>
    <property type="gene ID" value="ASTEI06390"/>
</dbReference>